<dbReference type="Pfam" id="PF00565">
    <property type="entry name" value="SNase"/>
    <property type="match status" value="1"/>
</dbReference>
<accession>A0A502BNB9</accession>
<evidence type="ECO:0000313" key="3">
    <source>
        <dbReference type="EMBL" id="TPF75141.1"/>
    </source>
</evidence>
<feature type="transmembrane region" description="Helical" evidence="1">
    <location>
        <begin position="21"/>
        <end position="43"/>
    </location>
</feature>
<dbReference type="Gene3D" id="2.40.50.90">
    <property type="match status" value="1"/>
</dbReference>
<dbReference type="PANTHER" id="PTHR12302">
    <property type="entry name" value="EBNA2 BINDING PROTEIN P100"/>
    <property type="match status" value="1"/>
</dbReference>
<dbReference type="EMBL" id="VEWJ01000006">
    <property type="protein sequence ID" value="TPF75141.1"/>
    <property type="molecule type" value="Genomic_DNA"/>
</dbReference>
<dbReference type="OrthoDB" id="9805504at2"/>
<evidence type="ECO:0000259" key="2">
    <source>
        <dbReference type="PROSITE" id="PS50830"/>
    </source>
</evidence>
<proteinExistence type="predicted"/>
<feature type="domain" description="TNase-like" evidence="2">
    <location>
        <begin position="59"/>
        <end position="169"/>
    </location>
</feature>
<gene>
    <name evidence="3" type="ORF">FHY56_10480</name>
</gene>
<dbReference type="InterPro" id="IPR016071">
    <property type="entry name" value="Staphylococal_nuclease_OB-fold"/>
</dbReference>
<evidence type="ECO:0000256" key="1">
    <source>
        <dbReference type="SAM" id="Phobius"/>
    </source>
</evidence>
<dbReference type="PROSITE" id="PS50830">
    <property type="entry name" value="TNASE_3"/>
    <property type="match status" value="1"/>
</dbReference>
<sequence>MRNRRRYYRRQYQPKKRKKSGAFRSILLTLLIFFALVTIIVFLPDNRQTTESLTGSVYVIDGDTVVINKVHIRLLGIDAPEMAQNCQIAGRDYLCGREARNALRNRINGQPIRCETSDIDKYGRDLARCYLGETNLNRWMVEQGWAVSYWDYRSEEAQARHDKRGIWTGTFQAPYQWRKDQQRSNTKPETHSIAEPPDVISDIFQYIKDRIASFFQTI</sequence>
<dbReference type="InterPro" id="IPR035437">
    <property type="entry name" value="SNase_OB-fold_sf"/>
</dbReference>
<dbReference type="AlphaFoldDB" id="A0A502BNB9"/>
<keyword evidence="4" id="KW-1185">Reference proteome</keyword>
<dbReference type="SMART" id="SM00318">
    <property type="entry name" value="SNc"/>
    <property type="match status" value="1"/>
</dbReference>
<dbReference type="SUPFAM" id="SSF50199">
    <property type="entry name" value="Staphylococcal nuclease"/>
    <property type="match status" value="1"/>
</dbReference>
<name>A0A502BNB9_9HYPH</name>
<comment type="caution">
    <text evidence="3">The sequence shown here is derived from an EMBL/GenBank/DDBJ whole genome shotgun (WGS) entry which is preliminary data.</text>
</comment>
<protein>
    <submittedName>
        <fullName evidence="3">Thermonuclease family protein</fullName>
    </submittedName>
</protein>
<reference evidence="3 4" key="1">
    <citation type="journal article" date="2003" name="Int. J. Syst. Evol. Microbiol.">
        <title>Towards a standardized format for the description of a novel species (of an established genus): Ochrobactrum gallinifaecis sp. nov.</title>
        <authorList>
            <person name="Kampfer P."/>
            <person name="Buczolits S."/>
            <person name="Albrecht A."/>
            <person name="Busse H.J."/>
            <person name="Stackebrandt E."/>
        </authorList>
    </citation>
    <scope>NUCLEOTIDE SEQUENCE [LARGE SCALE GENOMIC DNA]</scope>
    <source>
        <strain evidence="3 4">ISO 196</strain>
    </source>
</reference>
<dbReference type="PANTHER" id="PTHR12302:SF26">
    <property type="entry name" value="BLR1266 PROTEIN"/>
    <property type="match status" value="1"/>
</dbReference>
<evidence type="ECO:0000313" key="4">
    <source>
        <dbReference type="Proteomes" id="UP000315388"/>
    </source>
</evidence>
<keyword evidence="1" id="KW-0812">Transmembrane</keyword>
<keyword evidence="1" id="KW-1133">Transmembrane helix</keyword>
<dbReference type="Proteomes" id="UP000315388">
    <property type="component" value="Unassembled WGS sequence"/>
</dbReference>
<organism evidence="3 4">
    <name type="scientific">Brucella gallinifaecis</name>
    <dbReference type="NCBI Taxonomy" id="215590"/>
    <lineage>
        <taxon>Bacteria</taxon>
        <taxon>Pseudomonadati</taxon>
        <taxon>Pseudomonadota</taxon>
        <taxon>Alphaproteobacteria</taxon>
        <taxon>Hyphomicrobiales</taxon>
        <taxon>Brucellaceae</taxon>
        <taxon>Brucella/Ochrobactrum group</taxon>
        <taxon>Brucella</taxon>
    </lineage>
</organism>
<keyword evidence="1" id="KW-0472">Membrane</keyword>